<name>A0A9P7MNG9_9HYPO</name>
<dbReference type="Proteomes" id="UP000742024">
    <property type="component" value="Unassembled WGS sequence"/>
</dbReference>
<keyword evidence="4" id="KW-1185">Reference proteome</keyword>
<dbReference type="Gene3D" id="3.30.70.330">
    <property type="match status" value="1"/>
</dbReference>
<dbReference type="AlphaFoldDB" id="A0A9P7MNG9"/>
<organism evidence="2 5">
    <name type="scientific">Claviceps arundinis</name>
    <dbReference type="NCBI Taxonomy" id="1623583"/>
    <lineage>
        <taxon>Eukaryota</taxon>
        <taxon>Fungi</taxon>
        <taxon>Dikarya</taxon>
        <taxon>Ascomycota</taxon>
        <taxon>Pezizomycotina</taxon>
        <taxon>Sordariomycetes</taxon>
        <taxon>Hypocreomycetidae</taxon>
        <taxon>Hypocreales</taxon>
        <taxon>Clavicipitaceae</taxon>
        <taxon>Claviceps</taxon>
    </lineage>
</organism>
<evidence type="ECO:0000256" key="1">
    <source>
        <dbReference type="SAM" id="MobiDB-lite"/>
    </source>
</evidence>
<feature type="compositionally biased region" description="Low complexity" evidence="1">
    <location>
        <begin position="302"/>
        <end position="325"/>
    </location>
</feature>
<comment type="caution">
    <text evidence="2">The sequence shown here is derived from an EMBL/GenBank/DDBJ whole genome shotgun (WGS) entry which is preliminary data.</text>
</comment>
<proteinExistence type="predicted"/>
<dbReference type="Proteomes" id="UP000784919">
    <property type="component" value="Unassembled WGS sequence"/>
</dbReference>
<dbReference type="InterPro" id="IPR012677">
    <property type="entry name" value="Nucleotide-bd_a/b_plait_sf"/>
</dbReference>
<evidence type="ECO:0000313" key="2">
    <source>
        <dbReference type="EMBL" id="KAG5961887.1"/>
    </source>
</evidence>
<dbReference type="OrthoDB" id="8033832at2759"/>
<evidence type="ECO:0000313" key="3">
    <source>
        <dbReference type="EMBL" id="KAG5966670.1"/>
    </source>
</evidence>
<evidence type="ECO:0000313" key="4">
    <source>
        <dbReference type="Proteomes" id="UP000742024"/>
    </source>
</evidence>
<dbReference type="EMBL" id="SRPR01000018">
    <property type="protein sequence ID" value="KAG5966670.1"/>
    <property type="molecule type" value="Genomic_DNA"/>
</dbReference>
<dbReference type="EMBL" id="SRPS01000237">
    <property type="protein sequence ID" value="KAG5961887.1"/>
    <property type="molecule type" value="Genomic_DNA"/>
</dbReference>
<gene>
    <name evidence="2" type="ORF">E4U56_003644</name>
    <name evidence="3" type="ORF">E4U57_001983</name>
</gene>
<feature type="region of interest" description="Disordered" evidence="1">
    <location>
        <begin position="36"/>
        <end position="71"/>
    </location>
</feature>
<feature type="region of interest" description="Disordered" evidence="1">
    <location>
        <begin position="87"/>
        <end position="106"/>
    </location>
</feature>
<evidence type="ECO:0000313" key="5">
    <source>
        <dbReference type="Proteomes" id="UP000784919"/>
    </source>
</evidence>
<protein>
    <recommendedName>
        <fullName evidence="6">Nucleoporin NUP53</fullName>
    </recommendedName>
</protein>
<feature type="region of interest" description="Disordered" evidence="1">
    <location>
        <begin position="257"/>
        <end position="337"/>
    </location>
</feature>
<sequence length="428" mass="47391">MAPLILHNVPDDECYVGDDGVRRPYAMYFNHHEGHTGSMRTRRSMAESGSFGKSTKRSRSRTITAPSRTREAPTYTVADKIFGEWVSSQPSKAPPAVAHPRKSGGSMHDKAVAREKAAARRLIPLTPVEIILRGYRSPSQQYASIARYEELAGAILEDYPRNPPLGQRRYKSELRDTAITRTRQLNAEQRGRVNHAAGGVHWVKVTFESAEAAEAAISASPQRVLGCLVHAELYRGYPPTKDEACPDLESLLNVVDEPPKSIPVTRPARGPNDHRKGASGSGMPTLLRSRLVDLSPPNSSRTTSQTLDSATLTTTSSSSATMTATPELGDPADVEDSDYCRRIPSARRVRLLPAEEALLPQQSAASRFFNSIPFINWFSGSMIGNEVPRTETGEFDWGRASLYWKFIWWLDATFDLFRGDVYSVDKDD</sequence>
<evidence type="ECO:0008006" key="6">
    <source>
        <dbReference type="Google" id="ProtNLM"/>
    </source>
</evidence>
<accession>A0A9P7MNG9</accession>
<reference evidence="2 4" key="1">
    <citation type="journal article" date="2020" name="bioRxiv">
        <title>Whole genome comparisons of ergot fungi reveals the divergence and evolution of species within the genus Claviceps are the result of varying mechanisms driving genome evolution and host range expansion.</title>
        <authorList>
            <person name="Wyka S.A."/>
            <person name="Mondo S.J."/>
            <person name="Liu M."/>
            <person name="Dettman J."/>
            <person name="Nalam V."/>
            <person name="Broders K.D."/>
        </authorList>
    </citation>
    <scope>NUCLEOTIDE SEQUENCE</scope>
    <source>
        <strain evidence="2">CCC 1102</strain>
        <strain evidence="3 4">LM583</strain>
    </source>
</reference>